<keyword evidence="3" id="KW-1185">Reference proteome</keyword>
<dbReference type="Proteomes" id="UP001281614">
    <property type="component" value="Unassembled WGS sequence"/>
</dbReference>
<feature type="region of interest" description="Disordered" evidence="1">
    <location>
        <begin position="1"/>
        <end position="28"/>
    </location>
</feature>
<dbReference type="AlphaFoldDB" id="A0AAD9XWL5"/>
<reference evidence="2" key="1">
    <citation type="submission" date="2023-02" db="EMBL/GenBank/DDBJ databases">
        <title>Colletotrichum kahawae CIFC_Que2 genome sequencing and assembly.</title>
        <authorList>
            <person name="Baroncelli R."/>
        </authorList>
    </citation>
    <scope>NUCLEOTIDE SEQUENCE</scope>
    <source>
        <strain evidence="2">CIFC_Que2</strain>
    </source>
</reference>
<accession>A0AAD9XWL5</accession>
<gene>
    <name evidence="2" type="ORF">CKAH01_02760</name>
</gene>
<proteinExistence type="predicted"/>
<evidence type="ECO:0000313" key="2">
    <source>
        <dbReference type="EMBL" id="KAK2728710.1"/>
    </source>
</evidence>
<evidence type="ECO:0000256" key="1">
    <source>
        <dbReference type="SAM" id="MobiDB-lite"/>
    </source>
</evidence>
<evidence type="ECO:0000313" key="3">
    <source>
        <dbReference type="Proteomes" id="UP001281614"/>
    </source>
</evidence>
<feature type="compositionally biased region" description="Polar residues" evidence="1">
    <location>
        <begin position="1"/>
        <end position="16"/>
    </location>
</feature>
<sequence length="115" mass="12128">MQQSGTADQSKVSGNSVAPEAGSVEERASATRMLPELLQSYPLPRPAISAAACSFPWSSLRSVIGVAAAATAAIRDHVDSRVRNAACQASAAMSWPFTQRLSARHVDVIGQVDLY</sequence>
<comment type="caution">
    <text evidence="2">The sequence shown here is derived from an EMBL/GenBank/DDBJ whole genome shotgun (WGS) entry which is preliminary data.</text>
</comment>
<name>A0AAD9XWL5_COLKA</name>
<protein>
    <submittedName>
        <fullName evidence="2">Uncharacterized protein</fullName>
    </submittedName>
</protein>
<dbReference type="EMBL" id="VYYT01000876">
    <property type="protein sequence ID" value="KAK2728710.1"/>
    <property type="molecule type" value="Genomic_DNA"/>
</dbReference>
<organism evidence="2 3">
    <name type="scientific">Colletotrichum kahawae</name>
    <name type="common">Coffee berry disease fungus</name>
    <dbReference type="NCBI Taxonomy" id="34407"/>
    <lineage>
        <taxon>Eukaryota</taxon>
        <taxon>Fungi</taxon>
        <taxon>Dikarya</taxon>
        <taxon>Ascomycota</taxon>
        <taxon>Pezizomycotina</taxon>
        <taxon>Sordariomycetes</taxon>
        <taxon>Hypocreomycetidae</taxon>
        <taxon>Glomerellales</taxon>
        <taxon>Glomerellaceae</taxon>
        <taxon>Colletotrichum</taxon>
        <taxon>Colletotrichum gloeosporioides species complex</taxon>
    </lineage>
</organism>